<feature type="transmembrane region" description="Helical" evidence="16">
    <location>
        <begin position="49"/>
        <end position="69"/>
    </location>
</feature>
<evidence type="ECO:0000313" key="18">
    <source>
        <dbReference type="Proteomes" id="UP000282832"/>
    </source>
</evidence>
<evidence type="ECO:0000256" key="2">
    <source>
        <dbReference type="ARBA" id="ARBA00022676"/>
    </source>
</evidence>
<organism evidence="17 18">
    <name type="scientific">Sandaracinomonas limnophila</name>
    <dbReference type="NCBI Taxonomy" id="1862386"/>
    <lineage>
        <taxon>Bacteria</taxon>
        <taxon>Pseudomonadati</taxon>
        <taxon>Bacteroidota</taxon>
        <taxon>Cytophagia</taxon>
        <taxon>Cytophagales</taxon>
        <taxon>Flectobacillaceae</taxon>
        <taxon>Sandaracinomonas</taxon>
    </lineage>
</organism>
<evidence type="ECO:0000256" key="3">
    <source>
        <dbReference type="ARBA" id="ARBA00022679"/>
    </source>
</evidence>
<dbReference type="GO" id="GO:0015648">
    <property type="term" value="F:lipid-linked peptidoglycan transporter activity"/>
    <property type="evidence" value="ECO:0007669"/>
    <property type="project" value="TreeGrafter"/>
</dbReference>
<keyword evidence="8 16" id="KW-0472">Membrane</keyword>
<reference evidence="17 18" key="1">
    <citation type="submission" date="2019-01" db="EMBL/GenBank/DDBJ databases">
        <authorList>
            <person name="Chen W.-M."/>
        </authorList>
    </citation>
    <scope>NUCLEOTIDE SEQUENCE [LARGE SCALE GENOMIC DNA]</scope>
    <source>
        <strain evidence="17 18">FSY-15</strain>
    </source>
</reference>
<evidence type="ECO:0000256" key="6">
    <source>
        <dbReference type="ARBA" id="ARBA00022984"/>
    </source>
</evidence>
<dbReference type="EC" id="2.4.99.28" evidence="14"/>
<evidence type="ECO:0000256" key="9">
    <source>
        <dbReference type="ARBA" id="ARBA00032370"/>
    </source>
</evidence>
<keyword evidence="17" id="KW-0132">Cell division</keyword>
<accession>A0A437PRP5</accession>
<evidence type="ECO:0000256" key="5">
    <source>
        <dbReference type="ARBA" id="ARBA00022960"/>
    </source>
</evidence>
<keyword evidence="6" id="KW-0573">Peptidoglycan synthesis</keyword>
<feature type="transmembrane region" description="Helical" evidence="16">
    <location>
        <begin position="20"/>
        <end position="37"/>
    </location>
</feature>
<dbReference type="AlphaFoldDB" id="A0A437PRP5"/>
<dbReference type="EMBL" id="SACY01000003">
    <property type="protein sequence ID" value="RVU24925.1"/>
    <property type="molecule type" value="Genomic_DNA"/>
</dbReference>
<dbReference type="GO" id="GO:0008360">
    <property type="term" value="P:regulation of cell shape"/>
    <property type="evidence" value="ECO:0007669"/>
    <property type="project" value="UniProtKB-KW"/>
</dbReference>
<feature type="transmembrane region" description="Helical" evidence="16">
    <location>
        <begin position="317"/>
        <end position="340"/>
    </location>
</feature>
<keyword evidence="3" id="KW-0808">Transferase</keyword>
<feature type="transmembrane region" description="Helical" evidence="16">
    <location>
        <begin position="170"/>
        <end position="188"/>
    </location>
</feature>
<evidence type="ECO:0000256" key="12">
    <source>
        <dbReference type="ARBA" id="ARBA00041185"/>
    </source>
</evidence>
<dbReference type="GO" id="GO:0009252">
    <property type="term" value="P:peptidoglycan biosynthetic process"/>
    <property type="evidence" value="ECO:0007669"/>
    <property type="project" value="UniProtKB-KW"/>
</dbReference>
<dbReference type="PANTHER" id="PTHR30474">
    <property type="entry name" value="CELL CYCLE PROTEIN"/>
    <property type="match status" value="1"/>
</dbReference>
<evidence type="ECO:0000256" key="4">
    <source>
        <dbReference type="ARBA" id="ARBA00022692"/>
    </source>
</evidence>
<dbReference type="GO" id="GO:0008955">
    <property type="term" value="F:peptidoglycan glycosyltransferase activity"/>
    <property type="evidence" value="ECO:0007669"/>
    <property type="project" value="UniProtKB-EC"/>
</dbReference>
<comment type="catalytic activity">
    <reaction evidence="15">
        <text>[GlcNAc-(1-&gt;4)-Mur2Ac(oyl-L-Ala-gamma-D-Glu-L-Lys-D-Ala-D-Ala)](n)-di-trans,octa-cis-undecaprenyl diphosphate + beta-D-GlcNAc-(1-&gt;4)-Mur2Ac(oyl-L-Ala-gamma-D-Glu-L-Lys-D-Ala-D-Ala)-di-trans,octa-cis-undecaprenyl diphosphate = [GlcNAc-(1-&gt;4)-Mur2Ac(oyl-L-Ala-gamma-D-Glu-L-Lys-D-Ala-D-Ala)](n+1)-di-trans,octa-cis-undecaprenyl diphosphate + di-trans,octa-cis-undecaprenyl diphosphate + H(+)</text>
        <dbReference type="Rhea" id="RHEA:23708"/>
        <dbReference type="Rhea" id="RHEA-COMP:9602"/>
        <dbReference type="Rhea" id="RHEA-COMP:9603"/>
        <dbReference type="ChEBI" id="CHEBI:15378"/>
        <dbReference type="ChEBI" id="CHEBI:58405"/>
        <dbReference type="ChEBI" id="CHEBI:60033"/>
        <dbReference type="ChEBI" id="CHEBI:78435"/>
        <dbReference type="EC" id="2.4.99.28"/>
    </reaction>
</comment>
<dbReference type="RefSeq" id="WP_127804101.1">
    <property type="nucleotide sequence ID" value="NZ_SACY01000003.1"/>
</dbReference>
<keyword evidence="18" id="KW-1185">Reference proteome</keyword>
<keyword evidence="17" id="KW-0131">Cell cycle</keyword>
<feature type="transmembrane region" description="Helical" evidence="16">
    <location>
        <begin position="81"/>
        <end position="100"/>
    </location>
</feature>
<feature type="transmembrane region" description="Helical" evidence="16">
    <location>
        <begin position="352"/>
        <end position="375"/>
    </location>
</feature>
<dbReference type="GO" id="GO:0032153">
    <property type="term" value="C:cell division site"/>
    <property type="evidence" value="ECO:0007669"/>
    <property type="project" value="TreeGrafter"/>
</dbReference>
<evidence type="ECO:0000256" key="13">
    <source>
        <dbReference type="ARBA" id="ARBA00041418"/>
    </source>
</evidence>
<sequence length="388" mass="43075">MHRIKSFKLEEYIKGDYQIWFIVILLNLFGFLVQFSAKGRITMDSPIDPIASLIKPIGILIVSFWIMAFFSRQDYFKFSKFAEIGLYTSWLLIFIAYQFGTSKGGASRWIELGPISFMPSDMAKLFLTASLAKDFSKKQVVEYTPINLIVIILKVGITCFLIMLSNFSTSVLVFGSSLVLMFFGRVPYKHIGSIIVVFVSMVGIVVMLGLGQRAQTIQSRIKNFLERRETSKELNIDKKQGEDYQITRSLYAIATGGKSPKGPGKSQQKYFLSQAESDFIFAIIIEEYGIVAAICIPLLFLLLLYRGAKSLQESMAPFGGLLAAGLTSSIVFQAFINMFVSVDAGPVTGQPMPMISAGGTSLIFTAMSIGLILAVSEDKKKQSKLKEV</sequence>
<evidence type="ECO:0000313" key="17">
    <source>
        <dbReference type="EMBL" id="RVU24925.1"/>
    </source>
</evidence>
<gene>
    <name evidence="17" type="ORF">EOJ36_07920</name>
</gene>
<keyword evidence="2" id="KW-0328">Glycosyltransferase</keyword>
<dbReference type="PANTHER" id="PTHR30474:SF2">
    <property type="entry name" value="PEPTIDOGLYCAN GLYCOSYLTRANSFERASE FTSW-RELATED"/>
    <property type="match status" value="1"/>
</dbReference>
<dbReference type="GO" id="GO:0005886">
    <property type="term" value="C:plasma membrane"/>
    <property type="evidence" value="ECO:0007669"/>
    <property type="project" value="TreeGrafter"/>
</dbReference>
<dbReference type="OrthoDB" id="9812661at2"/>
<comment type="caution">
    <text evidence="17">The sequence shown here is derived from an EMBL/GenBank/DDBJ whole genome shotgun (WGS) entry which is preliminary data.</text>
</comment>
<evidence type="ECO:0000256" key="8">
    <source>
        <dbReference type="ARBA" id="ARBA00023136"/>
    </source>
</evidence>
<evidence type="ECO:0000256" key="1">
    <source>
        <dbReference type="ARBA" id="ARBA00004141"/>
    </source>
</evidence>
<evidence type="ECO:0000256" key="11">
    <source>
        <dbReference type="ARBA" id="ARBA00038053"/>
    </source>
</evidence>
<evidence type="ECO:0000256" key="10">
    <source>
        <dbReference type="ARBA" id="ARBA00033270"/>
    </source>
</evidence>
<name>A0A437PRP5_9BACT</name>
<keyword evidence="7 16" id="KW-1133">Transmembrane helix</keyword>
<dbReference type="InterPro" id="IPR001182">
    <property type="entry name" value="FtsW/RodA"/>
</dbReference>
<dbReference type="Proteomes" id="UP000282832">
    <property type="component" value="Unassembled WGS sequence"/>
</dbReference>
<comment type="similarity">
    <text evidence="11">Belongs to the SEDS family. FtsW subfamily.</text>
</comment>
<keyword evidence="4 16" id="KW-0812">Transmembrane</keyword>
<evidence type="ECO:0000256" key="14">
    <source>
        <dbReference type="ARBA" id="ARBA00044770"/>
    </source>
</evidence>
<keyword evidence="5" id="KW-0133">Cell shape</keyword>
<evidence type="ECO:0000256" key="16">
    <source>
        <dbReference type="SAM" id="Phobius"/>
    </source>
</evidence>
<proteinExistence type="inferred from homology"/>
<evidence type="ECO:0000256" key="7">
    <source>
        <dbReference type="ARBA" id="ARBA00022989"/>
    </source>
</evidence>
<dbReference type="GO" id="GO:0051301">
    <property type="term" value="P:cell division"/>
    <property type="evidence" value="ECO:0007669"/>
    <property type="project" value="UniProtKB-KW"/>
</dbReference>
<protein>
    <recommendedName>
        <fullName evidence="12">Probable peptidoglycan glycosyltransferase FtsW</fullName>
        <ecNumber evidence="14">2.4.99.28</ecNumber>
    </recommendedName>
    <alternativeName>
        <fullName evidence="13">Cell division protein FtsW</fullName>
    </alternativeName>
    <alternativeName>
        <fullName evidence="10">Cell wall polymerase</fullName>
    </alternativeName>
    <alternativeName>
        <fullName evidence="9">Peptidoglycan polymerase</fullName>
    </alternativeName>
</protein>
<feature type="transmembrane region" description="Helical" evidence="16">
    <location>
        <begin position="279"/>
        <end position="305"/>
    </location>
</feature>
<feature type="transmembrane region" description="Helical" evidence="16">
    <location>
        <begin position="195"/>
        <end position="214"/>
    </location>
</feature>
<evidence type="ECO:0000256" key="15">
    <source>
        <dbReference type="ARBA" id="ARBA00049902"/>
    </source>
</evidence>
<dbReference type="Pfam" id="PF01098">
    <property type="entry name" value="FTSW_RODA_SPOVE"/>
    <property type="match status" value="1"/>
</dbReference>
<comment type="subcellular location">
    <subcellularLocation>
        <location evidence="1">Membrane</location>
        <topology evidence="1">Multi-pass membrane protein</topology>
    </subcellularLocation>
</comment>